<keyword evidence="9" id="KW-1185">Reference proteome</keyword>
<dbReference type="GO" id="GO:0009279">
    <property type="term" value="C:cell outer membrane"/>
    <property type="evidence" value="ECO:0007669"/>
    <property type="project" value="UniProtKB-SubCell"/>
</dbReference>
<feature type="region of interest" description="Disordered" evidence="5">
    <location>
        <begin position="708"/>
        <end position="728"/>
    </location>
</feature>
<dbReference type="Gene3D" id="2.40.170.20">
    <property type="entry name" value="TonB-dependent receptor, beta-barrel domain"/>
    <property type="match status" value="1"/>
</dbReference>
<evidence type="ECO:0000256" key="4">
    <source>
        <dbReference type="RuleBase" id="RU003357"/>
    </source>
</evidence>
<evidence type="ECO:0000259" key="6">
    <source>
        <dbReference type="Pfam" id="PF00593"/>
    </source>
</evidence>
<dbReference type="Pfam" id="PF00593">
    <property type="entry name" value="TonB_dep_Rec_b-barrel"/>
    <property type="match status" value="1"/>
</dbReference>
<evidence type="ECO:0000259" key="7">
    <source>
        <dbReference type="Pfam" id="PF07715"/>
    </source>
</evidence>
<dbReference type="PANTHER" id="PTHR40980">
    <property type="entry name" value="PLUG DOMAIN-CONTAINING PROTEIN"/>
    <property type="match status" value="1"/>
</dbReference>
<evidence type="ECO:0000256" key="1">
    <source>
        <dbReference type="ARBA" id="ARBA00004442"/>
    </source>
</evidence>
<dbReference type="InterPro" id="IPR012910">
    <property type="entry name" value="Plug_dom"/>
</dbReference>
<feature type="domain" description="TonB-dependent receptor-like beta-barrel" evidence="6">
    <location>
        <begin position="686"/>
        <end position="1115"/>
    </location>
</feature>
<feature type="compositionally biased region" description="Basic and acidic residues" evidence="5">
    <location>
        <begin position="708"/>
        <end position="717"/>
    </location>
</feature>
<feature type="compositionally biased region" description="Polar residues" evidence="5">
    <location>
        <begin position="158"/>
        <end position="182"/>
    </location>
</feature>
<dbReference type="Pfam" id="PF13620">
    <property type="entry name" value="CarboxypepD_reg"/>
    <property type="match status" value="1"/>
</dbReference>
<keyword evidence="2 4" id="KW-0472">Membrane</keyword>
<name>A0A540X4X9_9BACT</name>
<sequence length="1146" mass="122511">MRLALFTARPLARRAVLSRASLQRALVAALILITSPGLALGQTPSLPGSESTPSGTETQVVPPVTDNQAPPSEELRPAAPGMAPAADGAKQSQPPPPSPTPTSPQQPGTTQPNGSQTPGAVQAPTTAQPNGTQTPGAVQAPATVQTPGATQAPATTQSNGSQSPGATQAPATTQSNGSQSPGAEQAPAIAQPHGAVQAPATVQSPDAQPVDGAPATVQSPDAQPVEGEPATAQPADASATDDEAMLAESSAPPPGFTGIHGKVVDEANQEGLIEATVKVVTGAQKQTLTDLDGNYRLALPPGKYDLRVFYDVYQGRRITGVIVTEGKATKLDVALGADVGAVQEVVVEARADRRAEGALLQERKKAAAVSDAISAQEIARTPDSSASDAVKRVVSATVVDGRYVYLRGLGGRYITTLLNGALLPSPEPDEPSVPLDLFPTSLLANLNVVKSYTADLPGSFGGGALLIETNTYPSQFEFKPRLTFGGDTETTGQARNTQTGGGGMEFLGFPGGSRRLPSAIPTDHALGNGNESLAEQERQWESFNNVWNARSKTALPNIGLSASLGDTLRFDNQRLGYLATVNYGHRENTQFTQYSKASYDLEGNFVSYDDAQTQLGTEVANLSGLASVGYQLDRDNELTLFSLFTRGTETRTTTSVGVDTLKGDRYEGSRLQFVVRQLSFNQLRGFHRIGLFGDSEVDWQANLSRVDRDEPDTRDSLYSDNLGNPSGGMSFPNQANSGERFFADLGETSFGGSVNITVPLADVRLKVGVLTQLSFRDFRARRFRYGISPNSDVDRFLPPETLFGAEYLGNGMRIQESTRPDSDAYDASLGVFAGYVTADVKATEALRLVGGVRLESSQQKLTALNQFTGVEASRNDVDYLDWLPTLNAIYALTPTVNLRAGYSYTLARPTFRELAPFSFYDFVRRRNISGNPELVQTRIHNVDARVEWFTGDNEVLAASVFYKRFLNPIERVINSVGSGDMNFENTPAANTYGLELEARTSLGRITPALQPFKLGANLTLIQSQIDLGSLQGLQTNAKRPQQGQSPYVVNVNLGYERPQSGTEVALLYNVYGRRISEVGTDNLPDVYEQPFHRMDLAVTQKLTEAMQLKLTASNLLNSRITLQQGDIALVQYRPGLAFSASLGLSL</sequence>
<dbReference type="Proteomes" id="UP000315369">
    <property type="component" value="Unassembled WGS sequence"/>
</dbReference>
<feature type="domain" description="TonB-dependent receptor plug" evidence="7">
    <location>
        <begin position="365"/>
        <end position="463"/>
    </location>
</feature>
<keyword evidence="4" id="KW-0798">TonB box</keyword>
<reference evidence="8 9" key="1">
    <citation type="submission" date="2019-06" db="EMBL/GenBank/DDBJ databases">
        <authorList>
            <person name="Livingstone P."/>
            <person name="Whitworth D."/>
        </authorList>
    </citation>
    <scope>NUCLEOTIDE SEQUENCE [LARGE SCALE GENOMIC DNA]</scope>
    <source>
        <strain evidence="8 9">AM401</strain>
    </source>
</reference>
<feature type="region of interest" description="Disordered" evidence="5">
    <location>
        <begin position="483"/>
        <end position="502"/>
    </location>
</feature>
<dbReference type="InterPro" id="IPR037066">
    <property type="entry name" value="Plug_dom_sf"/>
</dbReference>
<dbReference type="OrthoDB" id="9768470at2"/>
<proteinExistence type="inferred from homology"/>
<dbReference type="Gene3D" id="2.170.130.10">
    <property type="entry name" value="TonB-dependent receptor, plug domain"/>
    <property type="match status" value="1"/>
</dbReference>
<gene>
    <name evidence="8" type="ORF">FJV41_09265</name>
</gene>
<evidence type="ECO:0000256" key="3">
    <source>
        <dbReference type="ARBA" id="ARBA00023237"/>
    </source>
</evidence>
<dbReference type="SUPFAM" id="SSF49464">
    <property type="entry name" value="Carboxypeptidase regulatory domain-like"/>
    <property type="match status" value="1"/>
</dbReference>
<evidence type="ECO:0000256" key="2">
    <source>
        <dbReference type="ARBA" id="ARBA00023136"/>
    </source>
</evidence>
<comment type="similarity">
    <text evidence="4">Belongs to the TonB-dependent receptor family.</text>
</comment>
<dbReference type="PANTHER" id="PTHR40980:SF5">
    <property type="entry name" value="TONB-DEPENDENT RECEPTOR"/>
    <property type="match status" value="1"/>
</dbReference>
<comment type="caution">
    <text evidence="8">The sequence shown here is derived from an EMBL/GenBank/DDBJ whole genome shotgun (WGS) entry which is preliminary data.</text>
</comment>
<feature type="compositionally biased region" description="Polar residues" evidence="5">
    <location>
        <begin position="123"/>
        <end position="136"/>
    </location>
</feature>
<comment type="subcellular location">
    <subcellularLocation>
        <location evidence="1 4">Cell outer membrane</location>
    </subcellularLocation>
</comment>
<dbReference type="InterPro" id="IPR008969">
    <property type="entry name" value="CarboxyPept-like_regulatory"/>
</dbReference>
<feature type="compositionally biased region" description="Low complexity" evidence="5">
    <location>
        <begin position="77"/>
        <end position="92"/>
    </location>
</feature>
<keyword evidence="3" id="KW-0998">Cell outer membrane</keyword>
<dbReference type="InterPro" id="IPR000531">
    <property type="entry name" value="Beta-barrel_TonB"/>
</dbReference>
<dbReference type="AlphaFoldDB" id="A0A540X4X9"/>
<feature type="region of interest" description="Disordered" evidence="5">
    <location>
        <begin position="39"/>
        <end position="258"/>
    </location>
</feature>
<dbReference type="Gene3D" id="2.60.40.1120">
    <property type="entry name" value="Carboxypeptidase-like, regulatory domain"/>
    <property type="match status" value="1"/>
</dbReference>
<feature type="compositionally biased region" description="Pro residues" evidence="5">
    <location>
        <begin position="93"/>
        <end position="104"/>
    </location>
</feature>
<feature type="compositionally biased region" description="Low complexity" evidence="5">
    <location>
        <begin position="105"/>
        <end position="119"/>
    </location>
</feature>
<evidence type="ECO:0000313" key="9">
    <source>
        <dbReference type="Proteomes" id="UP000315369"/>
    </source>
</evidence>
<feature type="compositionally biased region" description="Polar residues" evidence="5">
    <location>
        <begin position="42"/>
        <end position="70"/>
    </location>
</feature>
<feature type="compositionally biased region" description="Polar residues" evidence="5">
    <location>
        <begin position="488"/>
        <end position="498"/>
    </location>
</feature>
<evidence type="ECO:0000256" key="5">
    <source>
        <dbReference type="SAM" id="MobiDB-lite"/>
    </source>
</evidence>
<feature type="compositionally biased region" description="Low complexity" evidence="5">
    <location>
        <begin position="139"/>
        <end position="157"/>
    </location>
</feature>
<organism evidence="8 9">
    <name type="scientific">Myxococcus llanfairpwllgwyngyllgogerychwyrndrobwllllantysiliogogogochensis</name>
    <dbReference type="NCBI Taxonomy" id="2590453"/>
    <lineage>
        <taxon>Bacteria</taxon>
        <taxon>Pseudomonadati</taxon>
        <taxon>Myxococcota</taxon>
        <taxon>Myxococcia</taxon>
        <taxon>Myxococcales</taxon>
        <taxon>Cystobacterineae</taxon>
        <taxon>Myxococcaceae</taxon>
        <taxon>Myxococcus</taxon>
    </lineage>
</organism>
<evidence type="ECO:0000313" key="8">
    <source>
        <dbReference type="EMBL" id="TQF16306.1"/>
    </source>
</evidence>
<dbReference type="SUPFAM" id="SSF56935">
    <property type="entry name" value="Porins"/>
    <property type="match status" value="1"/>
</dbReference>
<dbReference type="Pfam" id="PF07715">
    <property type="entry name" value="Plug"/>
    <property type="match status" value="1"/>
</dbReference>
<accession>A0A540X4X9</accession>
<protein>
    <submittedName>
        <fullName evidence="8">Outer membrane beta-barrel protein</fullName>
    </submittedName>
</protein>
<dbReference type="EMBL" id="VIFM01000026">
    <property type="protein sequence ID" value="TQF16306.1"/>
    <property type="molecule type" value="Genomic_DNA"/>
</dbReference>
<dbReference type="InterPro" id="IPR036942">
    <property type="entry name" value="Beta-barrel_TonB_sf"/>
</dbReference>